<comment type="pathway">
    <text evidence="2">Purine metabolism; guanine degradation; xanthine from guanine: step 1/1.</text>
</comment>
<evidence type="ECO:0000256" key="11">
    <source>
        <dbReference type="ARBA" id="ARBA00083147"/>
    </source>
</evidence>
<dbReference type="EC" id="3.5.4.3" evidence="4"/>
<dbReference type="GeneID" id="30994766"/>
<name>A0A1E4RHE8_9ASCO</name>
<dbReference type="InterPro" id="IPR051607">
    <property type="entry name" value="Metallo-dep_hydrolases"/>
</dbReference>
<comment type="cofactor">
    <cofactor evidence="1">
        <name>Zn(2+)</name>
        <dbReference type="ChEBI" id="CHEBI:29105"/>
    </cofactor>
</comment>
<gene>
    <name evidence="13" type="ORF">HYPBUDRAFT_149528</name>
</gene>
<evidence type="ECO:0000256" key="7">
    <source>
        <dbReference type="ARBA" id="ARBA00022833"/>
    </source>
</evidence>
<dbReference type="EMBL" id="KV454542">
    <property type="protein sequence ID" value="ODV66689.1"/>
    <property type="molecule type" value="Genomic_DNA"/>
</dbReference>
<dbReference type="Proteomes" id="UP000095085">
    <property type="component" value="Unassembled WGS sequence"/>
</dbReference>
<dbReference type="STRING" id="984485.A0A1E4RHE8"/>
<evidence type="ECO:0000256" key="5">
    <source>
        <dbReference type="ARBA" id="ARBA00022723"/>
    </source>
</evidence>
<dbReference type="OrthoDB" id="194468at2759"/>
<keyword evidence="14" id="KW-1185">Reference proteome</keyword>
<evidence type="ECO:0000256" key="4">
    <source>
        <dbReference type="ARBA" id="ARBA00012781"/>
    </source>
</evidence>
<evidence type="ECO:0000256" key="8">
    <source>
        <dbReference type="ARBA" id="ARBA00051148"/>
    </source>
</evidence>
<comment type="similarity">
    <text evidence="3">Belongs to the metallo-dependent hydrolases superfamily. ATZ/TRZ family.</text>
</comment>
<proteinExistence type="inferred from homology"/>
<dbReference type="Gene3D" id="3.20.20.140">
    <property type="entry name" value="Metal-dependent hydrolases"/>
    <property type="match status" value="1"/>
</dbReference>
<evidence type="ECO:0000313" key="14">
    <source>
        <dbReference type="Proteomes" id="UP000095085"/>
    </source>
</evidence>
<dbReference type="RefSeq" id="XP_020075756.1">
    <property type="nucleotide sequence ID" value="XM_020220216.1"/>
</dbReference>
<dbReference type="Gene3D" id="2.30.40.10">
    <property type="entry name" value="Urease, subunit C, domain 1"/>
    <property type="match status" value="1"/>
</dbReference>
<accession>A0A1E4RHE8</accession>
<dbReference type="AlphaFoldDB" id="A0A1E4RHE8"/>
<evidence type="ECO:0000256" key="2">
    <source>
        <dbReference type="ARBA" id="ARBA00004984"/>
    </source>
</evidence>
<dbReference type="GO" id="GO:0006147">
    <property type="term" value="P:guanine catabolic process"/>
    <property type="evidence" value="ECO:0007669"/>
    <property type="project" value="EnsemblFungi"/>
</dbReference>
<evidence type="ECO:0000256" key="10">
    <source>
        <dbReference type="ARBA" id="ARBA00069860"/>
    </source>
</evidence>
<keyword evidence="6 13" id="KW-0378">Hydrolase</keyword>
<evidence type="ECO:0000256" key="9">
    <source>
        <dbReference type="ARBA" id="ARBA00056079"/>
    </source>
</evidence>
<dbReference type="GO" id="GO:0005829">
    <property type="term" value="C:cytosol"/>
    <property type="evidence" value="ECO:0007669"/>
    <property type="project" value="TreeGrafter"/>
</dbReference>
<comment type="catalytic activity">
    <reaction evidence="8">
        <text>guanine + H2O + H(+) = xanthine + NH4(+)</text>
        <dbReference type="Rhea" id="RHEA:14665"/>
        <dbReference type="ChEBI" id="CHEBI:15377"/>
        <dbReference type="ChEBI" id="CHEBI:15378"/>
        <dbReference type="ChEBI" id="CHEBI:16235"/>
        <dbReference type="ChEBI" id="CHEBI:17712"/>
        <dbReference type="ChEBI" id="CHEBI:28938"/>
        <dbReference type="EC" id="3.5.4.3"/>
    </reaction>
</comment>
<keyword evidence="5" id="KW-0479">Metal-binding</keyword>
<reference evidence="14" key="1">
    <citation type="submission" date="2016-05" db="EMBL/GenBank/DDBJ databases">
        <title>Comparative genomics of biotechnologically important yeasts.</title>
        <authorList>
            <consortium name="DOE Joint Genome Institute"/>
            <person name="Riley R."/>
            <person name="Haridas S."/>
            <person name="Wolfe K.H."/>
            <person name="Lopes M.R."/>
            <person name="Hittinger C.T."/>
            <person name="Goker M."/>
            <person name="Salamov A."/>
            <person name="Wisecaver J."/>
            <person name="Long T.M."/>
            <person name="Aerts A.L."/>
            <person name="Barry K."/>
            <person name="Choi C."/>
            <person name="Clum A."/>
            <person name="Coughlan A.Y."/>
            <person name="Deshpande S."/>
            <person name="Douglass A.P."/>
            <person name="Hanson S.J."/>
            <person name="Klenk H.-P."/>
            <person name="Labutti K."/>
            <person name="Lapidus A."/>
            <person name="Lindquist E."/>
            <person name="Lipzen A."/>
            <person name="Meier-Kolthoff J.P."/>
            <person name="Ohm R.A."/>
            <person name="Otillar R.P."/>
            <person name="Pangilinan J."/>
            <person name="Peng Y."/>
            <person name="Rokas A."/>
            <person name="Rosa C.A."/>
            <person name="Scheuner C."/>
            <person name="Sibirny A.A."/>
            <person name="Slot J.C."/>
            <person name="Stielow J.B."/>
            <person name="Sun H."/>
            <person name="Kurtzman C.P."/>
            <person name="Blackwell M."/>
            <person name="Grigoriev I.V."/>
            <person name="Jeffries T.W."/>
        </authorList>
    </citation>
    <scope>NUCLEOTIDE SEQUENCE [LARGE SCALE GENOMIC DNA]</scope>
    <source>
        <strain evidence="14">NRRL Y-1933</strain>
    </source>
</reference>
<evidence type="ECO:0000256" key="6">
    <source>
        <dbReference type="ARBA" id="ARBA00022801"/>
    </source>
</evidence>
<keyword evidence="7" id="KW-0862">Zinc</keyword>
<sequence>MTYFEEPPGVEETFEPQWNRGGSYRKPYTLYRATFIHTPTFETGIVISPNCLVGVNSEGTIDFVREEASQPAGIDGIRLFKQEYTGPVQNLNHFKYVDYSKDCYKFIVPGFIDTHIHASQYPNIGIGLGCPLLDWLNNYTFKLEKRFSDPKEQMELAKLVYTKVINRTLKAGTTCASYFTTIDTKTSKLFADLLLKYGQRGFVGKVCMDHNEEYPEYQEPKDKSLEAMKDLIGYCDGLTNVKPIITPRFAPVCSSSLLKQLGQLAKDCKIPIQTHISENKDEIKLVEGLFPECDNYASVYKDHGLLGSSTILAHAIHLSEKECNVIKKENCSLSHCPTSNSFISSGEAPIHKYLYENKINVSLGTDLSGGYEQSILGVMKHSIMVSHHLAMKTEKSKDKLSIHDVFYMATRAGAIAVGLKDKLGSFEAGKQFDAQLIDLDAIGANTDVFDWQIPKNNEKDKWLDLISKWIFSGDDRNCVKVWVDGNLVVDKLRLGWVLV</sequence>
<dbReference type="FunFam" id="3.20.20.140:FF:000022">
    <property type="entry name" value="Guanine deaminase"/>
    <property type="match status" value="1"/>
</dbReference>
<dbReference type="InterPro" id="IPR032466">
    <property type="entry name" value="Metal_Hydrolase"/>
</dbReference>
<dbReference type="InterPro" id="IPR006680">
    <property type="entry name" value="Amidohydro-rel"/>
</dbReference>
<dbReference type="InterPro" id="IPR011059">
    <property type="entry name" value="Metal-dep_hydrolase_composite"/>
</dbReference>
<evidence type="ECO:0000256" key="3">
    <source>
        <dbReference type="ARBA" id="ARBA00006745"/>
    </source>
</evidence>
<dbReference type="SUPFAM" id="SSF51556">
    <property type="entry name" value="Metallo-dependent hydrolases"/>
    <property type="match status" value="1"/>
</dbReference>
<evidence type="ECO:0000256" key="1">
    <source>
        <dbReference type="ARBA" id="ARBA00001947"/>
    </source>
</evidence>
<dbReference type="GO" id="GO:0008892">
    <property type="term" value="F:guanine deaminase activity"/>
    <property type="evidence" value="ECO:0007669"/>
    <property type="project" value="UniProtKB-EC"/>
</dbReference>
<dbReference type="PANTHER" id="PTHR11271:SF6">
    <property type="entry name" value="GUANINE DEAMINASE"/>
    <property type="match status" value="1"/>
</dbReference>
<protein>
    <recommendedName>
        <fullName evidence="10">Probable guanine deaminase</fullName>
        <ecNumber evidence="4">3.5.4.3</ecNumber>
    </recommendedName>
    <alternativeName>
        <fullName evidence="11">Guanine aminohydrolase</fullName>
    </alternativeName>
</protein>
<dbReference type="GO" id="GO:0008270">
    <property type="term" value="F:zinc ion binding"/>
    <property type="evidence" value="ECO:0007669"/>
    <property type="project" value="TreeGrafter"/>
</dbReference>
<evidence type="ECO:0000313" key="13">
    <source>
        <dbReference type="EMBL" id="ODV66689.1"/>
    </source>
</evidence>
<feature type="domain" description="Amidohydrolase-related" evidence="12">
    <location>
        <begin position="106"/>
        <end position="488"/>
    </location>
</feature>
<dbReference type="Pfam" id="PF01979">
    <property type="entry name" value="Amidohydro_1"/>
    <property type="match status" value="1"/>
</dbReference>
<organism evidence="13 14">
    <name type="scientific">Hyphopichia burtonii NRRL Y-1933</name>
    <dbReference type="NCBI Taxonomy" id="984485"/>
    <lineage>
        <taxon>Eukaryota</taxon>
        <taxon>Fungi</taxon>
        <taxon>Dikarya</taxon>
        <taxon>Ascomycota</taxon>
        <taxon>Saccharomycotina</taxon>
        <taxon>Pichiomycetes</taxon>
        <taxon>Debaryomycetaceae</taxon>
        <taxon>Hyphopichia</taxon>
    </lineage>
</organism>
<comment type="function">
    <text evidence="9">Catalyzes the hydrolytic deamination of guanine, producing xanthine and ammonia.</text>
</comment>
<evidence type="ECO:0000259" key="12">
    <source>
        <dbReference type="Pfam" id="PF01979"/>
    </source>
</evidence>
<dbReference type="PANTHER" id="PTHR11271">
    <property type="entry name" value="GUANINE DEAMINASE"/>
    <property type="match status" value="1"/>
</dbReference>